<gene>
    <name evidence="5" type="ORF">HPP92_024620</name>
</gene>
<dbReference type="CDD" id="cd05381">
    <property type="entry name" value="CAP_PR-1"/>
    <property type="match status" value="1"/>
</dbReference>
<keyword evidence="2" id="KW-0611">Plant defense</keyword>
<keyword evidence="3" id="KW-0732">Signal</keyword>
<dbReference type="AlphaFoldDB" id="A0A835PQ56"/>
<sequence>MAAFSPSSSSFPTTILCLLLFYPPRSLSNPSPGSGLVSFTGGKGNYPMMAREFLTAHNKVRSTVAERPFQWDRQLARVAKRWSEVRRADCALKHSRGPFGENMFWGSGWTWRAADAVTEWASEKDFYDAATNSCAVGRMCGHFTQIIWNSTVRIGCGRTECYGGGVIITCNYDPPGNYVGEFPLNATA</sequence>
<dbReference type="InterPro" id="IPR018244">
    <property type="entry name" value="Allrgn_V5/Tpx1_CS"/>
</dbReference>
<dbReference type="SUPFAM" id="SSF55797">
    <property type="entry name" value="PR-1-like"/>
    <property type="match status" value="1"/>
</dbReference>
<feature type="domain" description="SCP" evidence="4">
    <location>
        <begin position="48"/>
        <end position="180"/>
    </location>
</feature>
<keyword evidence="2" id="KW-0568">Pathogenesis-related protein</keyword>
<dbReference type="InterPro" id="IPR001283">
    <property type="entry name" value="CRISP-related"/>
</dbReference>
<dbReference type="Pfam" id="PF00188">
    <property type="entry name" value="CAP"/>
    <property type="match status" value="1"/>
</dbReference>
<dbReference type="PROSITE" id="PS01009">
    <property type="entry name" value="CRISP_1"/>
    <property type="match status" value="1"/>
</dbReference>
<evidence type="ECO:0000256" key="3">
    <source>
        <dbReference type="SAM" id="SignalP"/>
    </source>
</evidence>
<dbReference type="FunFam" id="3.40.33.10:FF:000004">
    <property type="entry name" value="CAP, cysteine-rich secretory protein, antigen 5"/>
    <property type="match status" value="1"/>
</dbReference>
<dbReference type="PRINTS" id="PR00838">
    <property type="entry name" value="V5ALLERGEN"/>
</dbReference>
<name>A0A835PQ56_VANPL</name>
<accession>A0A835PQ56</accession>
<evidence type="ECO:0000256" key="2">
    <source>
        <dbReference type="ARBA" id="ARBA00023265"/>
    </source>
</evidence>
<comment type="function">
    <text evidence="1">Probably involved in the defense reaction of plants against pathogens.</text>
</comment>
<evidence type="ECO:0000256" key="1">
    <source>
        <dbReference type="ARBA" id="ARBA00003143"/>
    </source>
</evidence>
<dbReference type="Proteomes" id="UP000636800">
    <property type="component" value="Chromosome 13"/>
</dbReference>
<keyword evidence="6" id="KW-1185">Reference proteome</keyword>
<evidence type="ECO:0000259" key="4">
    <source>
        <dbReference type="SMART" id="SM00198"/>
    </source>
</evidence>
<feature type="signal peptide" evidence="3">
    <location>
        <begin position="1"/>
        <end position="28"/>
    </location>
</feature>
<feature type="chain" id="PRO_5032545552" description="SCP domain-containing protein" evidence="3">
    <location>
        <begin position="29"/>
        <end position="188"/>
    </location>
</feature>
<evidence type="ECO:0000313" key="5">
    <source>
        <dbReference type="EMBL" id="KAG0455328.1"/>
    </source>
</evidence>
<dbReference type="PRINTS" id="PR00837">
    <property type="entry name" value="V5TPXLIKE"/>
</dbReference>
<dbReference type="EMBL" id="JADCNL010000013">
    <property type="protein sequence ID" value="KAG0455328.1"/>
    <property type="molecule type" value="Genomic_DNA"/>
</dbReference>
<dbReference type="InterPro" id="IPR002413">
    <property type="entry name" value="V5_allergen-like"/>
</dbReference>
<dbReference type="InterPro" id="IPR035940">
    <property type="entry name" value="CAP_sf"/>
</dbReference>
<reference evidence="5 6" key="1">
    <citation type="journal article" date="2020" name="Nat. Food">
        <title>A phased Vanilla planifolia genome enables genetic improvement of flavour and production.</title>
        <authorList>
            <person name="Hasing T."/>
            <person name="Tang H."/>
            <person name="Brym M."/>
            <person name="Khazi F."/>
            <person name="Huang T."/>
            <person name="Chambers A.H."/>
        </authorList>
    </citation>
    <scope>NUCLEOTIDE SEQUENCE [LARGE SCALE GENOMIC DNA]</scope>
    <source>
        <tissue evidence="5">Leaf</tissue>
    </source>
</reference>
<dbReference type="Gene3D" id="3.40.33.10">
    <property type="entry name" value="CAP"/>
    <property type="match status" value="1"/>
</dbReference>
<dbReference type="PANTHER" id="PTHR10334">
    <property type="entry name" value="CYSTEINE-RICH SECRETORY PROTEIN-RELATED"/>
    <property type="match status" value="1"/>
</dbReference>
<dbReference type="PROSITE" id="PS01010">
    <property type="entry name" value="CRISP_2"/>
    <property type="match status" value="1"/>
</dbReference>
<dbReference type="GO" id="GO:0005576">
    <property type="term" value="C:extracellular region"/>
    <property type="evidence" value="ECO:0007669"/>
    <property type="project" value="InterPro"/>
</dbReference>
<comment type="caution">
    <text evidence="5">The sequence shown here is derived from an EMBL/GenBank/DDBJ whole genome shotgun (WGS) entry which is preliminary data.</text>
</comment>
<evidence type="ECO:0000313" key="6">
    <source>
        <dbReference type="Proteomes" id="UP000636800"/>
    </source>
</evidence>
<dbReference type="OrthoDB" id="1927821at2759"/>
<organism evidence="5 6">
    <name type="scientific">Vanilla planifolia</name>
    <name type="common">Vanilla</name>
    <dbReference type="NCBI Taxonomy" id="51239"/>
    <lineage>
        <taxon>Eukaryota</taxon>
        <taxon>Viridiplantae</taxon>
        <taxon>Streptophyta</taxon>
        <taxon>Embryophyta</taxon>
        <taxon>Tracheophyta</taxon>
        <taxon>Spermatophyta</taxon>
        <taxon>Magnoliopsida</taxon>
        <taxon>Liliopsida</taxon>
        <taxon>Asparagales</taxon>
        <taxon>Orchidaceae</taxon>
        <taxon>Vanilloideae</taxon>
        <taxon>Vanilleae</taxon>
        <taxon>Vanilla</taxon>
    </lineage>
</organism>
<dbReference type="InterPro" id="IPR014044">
    <property type="entry name" value="CAP_dom"/>
</dbReference>
<proteinExistence type="predicted"/>
<dbReference type="SMART" id="SM00198">
    <property type="entry name" value="SCP"/>
    <property type="match status" value="1"/>
</dbReference>
<protein>
    <recommendedName>
        <fullName evidence="4">SCP domain-containing protein</fullName>
    </recommendedName>
</protein>